<dbReference type="EMBL" id="JALNTZ010000001">
    <property type="protein sequence ID" value="KAJ3664487.1"/>
    <property type="molecule type" value="Genomic_DNA"/>
</dbReference>
<dbReference type="PROSITE" id="PS00118">
    <property type="entry name" value="PA2_HIS"/>
    <property type="match status" value="1"/>
</dbReference>
<dbReference type="PRINTS" id="PR00389">
    <property type="entry name" value="PHPHLIPASEA2"/>
</dbReference>
<comment type="subcellular location">
    <subcellularLocation>
        <location evidence="1 8">Secreted</location>
    </subcellularLocation>
</comment>
<keyword evidence="5" id="KW-0479">Metal-binding</keyword>
<dbReference type="InterPro" id="IPR033113">
    <property type="entry name" value="PLA2_histidine"/>
</dbReference>
<dbReference type="Pfam" id="PF00068">
    <property type="entry name" value="Phospholip_A2_1"/>
    <property type="match status" value="1"/>
</dbReference>
<dbReference type="InterPro" id="IPR001211">
    <property type="entry name" value="PLA2"/>
</dbReference>
<dbReference type="GO" id="GO:0005576">
    <property type="term" value="C:extracellular region"/>
    <property type="evidence" value="ECO:0007669"/>
    <property type="project" value="UniProtKB-SubCell"/>
</dbReference>
<keyword evidence="2 8" id="KW-0964">Secreted</keyword>
<proteinExistence type="inferred from homology"/>
<name>A0AA38IVR8_9CUCU</name>
<dbReference type="InterPro" id="IPR016090">
    <property type="entry name" value="PLA2-like_dom"/>
</dbReference>
<dbReference type="GO" id="GO:0016042">
    <property type="term" value="P:lipid catabolic process"/>
    <property type="evidence" value="ECO:0007669"/>
    <property type="project" value="InterPro"/>
</dbReference>
<keyword evidence="3 6" id="KW-1015">Disulfide bond</keyword>
<feature type="disulfide bond" evidence="6">
    <location>
        <begin position="171"/>
        <end position="232"/>
    </location>
</feature>
<feature type="disulfide bond" evidence="6">
    <location>
        <begin position="205"/>
        <end position="223"/>
    </location>
</feature>
<dbReference type="GO" id="GO:0050482">
    <property type="term" value="P:arachidonate secretion"/>
    <property type="evidence" value="ECO:0007669"/>
    <property type="project" value="InterPro"/>
</dbReference>
<evidence type="ECO:0000259" key="9">
    <source>
        <dbReference type="SMART" id="SM00085"/>
    </source>
</evidence>
<evidence type="ECO:0000313" key="10">
    <source>
        <dbReference type="EMBL" id="KAJ3664487.1"/>
    </source>
</evidence>
<protein>
    <recommendedName>
        <fullName evidence="8">Phospholipase A2</fullName>
        <ecNumber evidence="8">3.1.1.4</ecNumber>
    </recommendedName>
</protein>
<dbReference type="InterPro" id="IPR033112">
    <property type="entry name" value="PLA2_Asp_AS"/>
</dbReference>
<organism evidence="10 11">
    <name type="scientific">Zophobas morio</name>
    <dbReference type="NCBI Taxonomy" id="2755281"/>
    <lineage>
        <taxon>Eukaryota</taxon>
        <taxon>Metazoa</taxon>
        <taxon>Ecdysozoa</taxon>
        <taxon>Arthropoda</taxon>
        <taxon>Hexapoda</taxon>
        <taxon>Insecta</taxon>
        <taxon>Pterygota</taxon>
        <taxon>Neoptera</taxon>
        <taxon>Endopterygota</taxon>
        <taxon>Coleoptera</taxon>
        <taxon>Polyphaga</taxon>
        <taxon>Cucujiformia</taxon>
        <taxon>Tenebrionidae</taxon>
        <taxon>Zophobas</taxon>
    </lineage>
</organism>
<accession>A0AA38IVR8</accession>
<gene>
    <name evidence="10" type="ORF">Zmor_000050</name>
</gene>
<dbReference type="EC" id="3.1.1.4" evidence="8"/>
<feature type="binding site" evidence="5">
    <location>
        <position position="157"/>
    </location>
    <ligand>
        <name>Ca(2+)</name>
        <dbReference type="ChEBI" id="CHEBI:29108"/>
    </ligand>
</feature>
<dbReference type="Proteomes" id="UP001168821">
    <property type="component" value="Unassembled WGS sequence"/>
</dbReference>
<dbReference type="GO" id="GO:0004623">
    <property type="term" value="F:phospholipase A2 activity"/>
    <property type="evidence" value="ECO:0007669"/>
    <property type="project" value="UniProtKB-EC"/>
</dbReference>
<reference evidence="10" key="1">
    <citation type="journal article" date="2023" name="G3 (Bethesda)">
        <title>Whole genome assemblies of Zophobas morio and Tenebrio molitor.</title>
        <authorList>
            <person name="Kaur S."/>
            <person name="Stinson S.A."/>
            <person name="diCenzo G.C."/>
        </authorList>
    </citation>
    <scope>NUCLEOTIDE SEQUENCE</scope>
    <source>
        <strain evidence="10">QUZm001</strain>
    </source>
</reference>
<sequence>MERNKIRSRSLPLGSHQFSITTHPRFVGFCLILHEREIKIRFWVVGSDESGGKIRVLGNLWEVGNYAKIRCAIFGLHRVCITQYELTQEVLRSRQPPHSETPLFSDLKPPSDNKIDSQFNTPQEQRSKRGVIHLYNMVSCATGCNPLIYKGYGCYCGFLGSGYAVDGIDRCCKNHDWCYDRANCPMFLEYFVPYYWKCFDNRPYCAIPPDQIGGPGSCAQRLCECDKLLSECLSKYPCPSKRAVCRSSPWRLIQNAFMGF</sequence>
<evidence type="ECO:0000313" key="11">
    <source>
        <dbReference type="Proteomes" id="UP001168821"/>
    </source>
</evidence>
<evidence type="ECO:0000256" key="8">
    <source>
        <dbReference type="RuleBase" id="RU361236"/>
    </source>
</evidence>
<dbReference type="GO" id="GO:0005509">
    <property type="term" value="F:calcium ion binding"/>
    <property type="evidence" value="ECO:0007669"/>
    <property type="project" value="InterPro"/>
</dbReference>
<dbReference type="SMART" id="SM00085">
    <property type="entry name" value="PA2c"/>
    <property type="match status" value="1"/>
</dbReference>
<comment type="cofactor">
    <cofactor evidence="5">
        <name>Ca(2+)</name>
        <dbReference type="ChEBI" id="CHEBI:29108"/>
    </cofactor>
    <text evidence="5">Binds 1 Ca(2+) ion per subunit.</text>
</comment>
<feature type="domain" description="Phospholipase A2-like central" evidence="9">
    <location>
        <begin position="130"/>
        <end position="254"/>
    </location>
</feature>
<evidence type="ECO:0000256" key="7">
    <source>
        <dbReference type="RuleBase" id="RU003654"/>
    </source>
</evidence>
<evidence type="ECO:0000256" key="1">
    <source>
        <dbReference type="ARBA" id="ARBA00004613"/>
    </source>
</evidence>
<keyword evidence="11" id="KW-1185">Reference proteome</keyword>
<feature type="disulfide bond" evidence="6">
    <location>
        <begin position="156"/>
        <end position="172"/>
    </location>
</feature>
<dbReference type="PROSITE" id="PS00119">
    <property type="entry name" value="PA2_ASP"/>
    <property type="match status" value="1"/>
</dbReference>
<feature type="active site" evidence="4">
    <location>
        <position position="175"/>
    </location>
</feature>
<evidence type="ECO:0000256" key="6">
    <source>
        <dbReference type="PIRSR" id="PIRSR601211-3"/>
    </source>
</evidence>
<dbReference type="InterPro" id="IPR036444">
    <property type="entry name" value="PLipase_A2_dom_sf"/>
</dbReference>
<keyword evidence="5 8" id="KW-0106">Calcium</keyword>
<evidence type="ECO:0000256" key="3">
    <source>
        <dbReference type="ARBA" id="ARBA00023157"/>
    </source>
</evidence>
<feature type="binding site" evidence="5">
    <location>
        <position position="176"/>
    </location>
    <ligand>
        <name>Ca(2+)</name>
        <dbReference type="ChEBI" id="CHEBI:29108"/>
    </ligand>
</feature>
<dbReference type="Gene3D" id="1.20.90.10">
    <property type="entry name" value="Phospholipase A2 domain"/>
    <property type="match status" value="1"/>
</dbReference>
<evidence type="ECO:0000256" key="2">
    <source>
        <dbReference type="ARBA" id="ARBA00022525"/>
    </source>
</evidence>
<dbReference type="GO" id="GO:0006644">
    <property type="term" value="P:phospholipid metabolic process"/>
    <property type="evidence" value="ECO:0007669"/>
    <property type="project" value="InterPro"/>
</dbReference>
<evidence type="ECO:0000256" key="4">
    <source>
        <dbReference type="PIRSR" id="PIRSR601211-1"/>
    </source>
</evidence>
<dbReference type="SUPFAM" id="SSF48619">
    <property type="entry name" value="Phospholipase A2, PLA2"/>
    <property type="match status" value="1"/>
</dbReference>
<keyword evidence="8" id="KW-0378">Hydrolase</keyword>
<dbReference type="PANTHER" id="PTHR11716">
    <property type="entry name" value="PHOSPHOLIPASE A2 FAMILY MEMBER"/>
    <property type="match status" value="1"/>
</dbReference>
<comment type="caution">
    <text evidence="10">The sequence shown here is derived from an EMBL/GenBank/DDBJ whole genome shotgun (WGS) entry which is preliminary data.</text>
</comment>
<feature type="binding site" evidence="5">
    <location>
        <position position="155"/>
    </location>
    <ligand>
        <name>Ca(2+)</name>
        <dbReference type="ChEBI" id="CHEBI:29108"/>
    </ligand>
</feature>
<feature type="disulfide bond" evidence="6">
    <location>
        <begin position="178"/>
        <end position="225"/>
    </location>
</feature>
<dbReference type="PANTHER" id="PTHR11716:SF107">
    <property type="entry name" value="PHOSPHOLIPASE A2"/>
    <property type="match status" value="1"/>
</dbReference>
<dbReference type="CDD" id="cd00125">
    <property type="entry name" value="PLA2c"/>
    <property type="match status" value="1"/>
</dbReference>
<evidence type="ECO:0000256" key="5">
    <source>
        <dbReference type="PIRSR" id="PIRSR601211-2"/>
    </source>
</evidence>
<comment type="catalytic activity">
    <reaction evidence="8">
        <text>a 1,2-diacyl-sn-glycero-3-phosphocholine + H2O = a 1-acyl-sn-glycero-3-phosphocholine + a fatty acid + H(+)</text>
        <dbReference type="Rhea" id="RHEA:15801"/>
        <dbReference type="ChEBI" id="CHEBI:15377"/>
        <dbReference type="ChEBI" id="CHEBI:15378"/>
        <dbReference type="ChEBI" id="CHEBI:28868"/>
        <dbReference type="ChEBI" id="CHEBI:57643"/>
        <dbReference type="ChEBI" id="CHEBI:58168"/>
        <dbReference type="EC" id="3.1.1.4"/>
    </reaction>
</comment>
<dbReference type="AlphaFoldDB" id="A0AA38IVR8"/>
<comment type="similarity">
    <text evidence="7">Belongs to the phospholipase A2 family.</text>
</comment>
<keyword evidence="8" id="KW-0443">Lipid metabolism</keyword>
<feature type="active site" evidence="4">
    <location>
        <position position="226"/>
    </location>
</feature>